<dbReference type="GO" id="GO:0020037">
    <property type="term" value="F:heme binding"/>
    <property type="evidence" value="ECO:0007669"/>
    <property type="project" value="InterPro"/>
</dbReference>
<evidence type="ECO:0000256" key="4">
    <source>
        <dbReference type="ARBA" id="ARBA00023002"/>
    </source>
</evidence>
<evidence type="ECO:0000313" key="8">
    <source>
        <dbReference type="EMBL" id="CAA9534815.1"/>
    </source>
</evidence>
<dbReference type="CDD" id="cd20625">
    <property type="entry name" value="CYP164-like"/>
    <property type="match status" value="1"/>
</dbReference>
<evidence type="ECO:0000256" key="2">
    <source>
        <dbReference type="ARBA" id="ARBA00022617"/>
    </source>
</evidence>
<dbReference type="PRINTS" id="PR00359">
    <property type="entry name" value="BP450"/>
</dbReference>
<reference evidence="8" key="1">
    <citation type="submission" date="2020-02" db="EMBL/GenBank/DDBJ databases">
        <authorList>
            <person name="Meier V. D."/>
        </authorList>
    </citation>
    <scope>NUCLEOTIDE SEQUENCE</scope>
    <source>
        <strain evidence="8">AVDCRST_MAG73</strain>
    </source>
</reference>
<protein>
    <submittedName>
        <fullName evidence="8">Cytochrome P450 hydroxylase</fullName>
    </submittedName>
</protein>
<dbReference type="GO" id="GO:0005506">
    <property type="term" value="F:iron ion binding"/>
    <property type="evidence" value="ECO:0007669"/>
    <property type="project" value="InterPro"/>
</dbReference>
<proteinExistence type="inferred from homology"/>
<gene>
    <name evidence="8" type="ORF">AVDCRST_MAG73-1278</name>
</gene>
<evidence type="ECO:0000256" key="7">
    <source>
        <dbReference type="RuleBase" id="RU000461"/>
    </source>
</evidence>
<dbReference type="Pfam" id="PF00067">
    <property type="entry name" value="p450"/>
    <property type="match status" value="1"/>
</dbReference>
<dbReference type="GO" id="GO:0004497">
    <property type="term" value="F:monooxygenase activity"/>
    <property type="evidence" value="ECO:0007669"/>
    <property type="project" value="UniProtKB-KW"/>
</dbReference>
<dbReference type="InterPro" id="IPR002397">
    <property type="entry name" value="Cyt_P450_B"/>
</dbReference>
<sequence>MSESHPFSPPSFFRDPYPTYHRMRAERPVYWDEELGEWVLTRYLDVAAALRDARFSSDRTTAFMAGVPEELREAMIPFARMRANLMPLTDAPRHTRLRAPIEKAFAKGIVDARRAHAQGLVERAIDAAVQRGRLDLMNDLAFPLAAETIDALLGVPPADHDRIQGWAIDFERALAGGVPTVEALRAADAALFGLAGYLRGLVAERQAAPQNDLIGALVAAEGDGDALAGDELVGTCLVLLFANEGTTPTLLTLGMLALLRHPEQARRLRDDPTLIRAATDEMMRYDGPTQMLWRVTAGAVTFDGVTIPAGQRVNLVLGAANRDPARFPAPDRFDPARADKRHLGFGFGIHGCVGSALARMEAEIAIEALLRRLPGLRVAIPDDELDWHRTMGLRQLNALPLVWQ</sequence>
<dbReference type="AlphaFoldDB" id="A0A6J4TX42"/>
<dbReference type="PANTHER" id="PTHR46696:SF1">
    <property type="entry name" value="CYTOCHROME P450 YJIB-RELATED"/>
    <property type="match status" value="1"/>
</dbReference>
<name>A0A6J4TX42_9BACT</name>
<keyword evidence="3 7" id="KW-0479">Metal-binding</keyword>
<evidence type="ECO:0000256" key="5">
    <source>
        <dbReference type="ARBA" id="ARBA00023004"/>
    </source>
</evidence>
<dbReference type="EMBL" id="CADCWE010000081">
    <property type="protein sequence ID" value="CAA9534815.1"/>
    <property type="molecule type" value="Genomic_DNA"/>
</dbReference>
<dbReference type="FunFam" id="1.10.630.10:FF:000018">
    <property type="entry name" value="Cytochrome P450 monooxygenase"/>
    <property type="match status" value="1"/>
</dbReference>
<evidence type="ECO:0000256" key="6">
    <source>
        <dbReference type="ARBA" id="ARBA00023033"/>
    </source>
</evidence>
<keyword evidence="2 7" id="KW-0349">Heme</keyword>
<dbReference type="PROSITE" id="PS00086">
    <property type="entry name" value="CYTOCHROME_P450"/>
    <property type="match status" value="1"/>
</dbReference>
<keyword evidence="4 7" id="KW-0560">Oxidoreductase</keyword>
<dbReference type="InterPro" id="IPR036396">
    <property type="entry name" value="Cyt_P450_sf"/>
</dbReference>
<dbReference type="GO" id="GO:0016705">
    <property type="term" value="F:oxidoreductase activity, acting on paired donors, with incorporation or reduction of molecular oxygen"/>
    <property type="evidence" value="ECO:0007669"/>
    <property type="project" value="InterPro"/>
</dbReference>
<comment type="similarity">
    <text evidence="1 7">Belongs to the cytochrome P450 family.</text>
</comment>
<dbReference type="InterPro" id="IPR001128">
    <property type="entry name" value="Cyt_P450"/>
</dbReference>
<keyword evidence="5 7" id="KW-0408">Iron</keyword>
<evidence type="ECO:0000256" key="1">
    <source>
        <dbReference type="ARBA" id="ARBA00010617"/>
    </source>
</evidence>
<accession>A0A6J4TX42</accession>
<dbReference type="PANTHER" id="PTHR46696">
    <property type="entry name" value="P450, PUTATIVE (EUROFUNG)-RELATED"/>
    <property type="match status" value="1"/>
</dbReference>
<keyword evidence="6 7" id="KW-0503">Monooxygenase</keyword>
<dbReference type="SUPFAM" id="SSF48264">
    <property type="entry name" value="Cytochrome P450"/>
    <property type="match status" value="1"/>
</dbReference>
<organism evidence="8">
    <name type="scientific">uncultured Thermomicrobiales bacterium</name>
    <dbReference type="NCBI Taxonomy" id="1645740"/>
    <lineage>
        <taxon>Bacteria</taxon>
        <taxon>Pseudomonadati</taxon>
        <taxon>Thermomicrobiota</taxon>
        <taxon>Thermomicrobia</taxon>
        <taxon>Thermomicrobiales</taxon>
        <taxon>environmental samples</taxon>
    </lineage>
</organism>
<dbReference type="Gene3D" id="1.10.630.10">
    <property type="entry name" value="Cytochrome P450"/>
    <property type="match status" value="1"/>
</dbReference>
<dbReference type="InterPro" id="IPR017972">
    <property type="entry name" value="Cyt_P450_CS"/>
</dbReference>
<evidence type="ECO:0000256" key="3">
    <source>
        <dbReference type="ARBA" id="ARBA00022723"/>
    </source>
</evidence>